<dbReference type="GO" id="GO:0042277">
    <property type="term" value="F:peptide binding"/>
    <property type="evidence" value="ECO:0007669"/>
    <property type="project" value="TreeGrafter"/>
</dbReference>
<evidence type="ECO:0000259" key="9">
    <source>
        <dbReference type="PROSITE" id="PS50262"/>
    </source>
</evidence>
<keyword evidence="10" id="KW-1185">Reference proteome</keyword>
<feature type="transmembrane region" description="Helical" evidence="8">
    <location>
        <begin position="50"/>
        <end position="75"/>
    </location>
</feature>
<feature type="transmembrane region" description="Helical" evidence="8">
    <location>
        <begin position="95"/>
        <end position="117"/>
    </location>
</feature>
<dbReference type="OrthoDB" id="5950491at2759"/>
<evidence type="ECO:0000256" key="4">
    <source>
        <dbReference type="ARBA" id="ARBA00022989"/>
    </source>
</evidence>
<keyword evidence="4 8" id="KW-1133">Transmembrane helix</keyword>
<dbReference type="PROSITE" id="PS50262">
    <property type="entry name" value="G_PROTEIN_RECEP_F1_2"/>
    <property type="match status" value="1"/>
</dbReference>
<dbReference type="InterPro" id="IPR000276">
    <property type="entry name" value="GPCR_Rhodpsn"/>
</dbReference>
<keyword evidence="5 8" id="KW-0472">Membrane</keyword>
<dbReference type="KEGG" id="aten:116307284"/>
<organism evidence="10 11">
    <name type="scientific">Actinia tenebrosa</name>
    <name type="common">Australian red waratah sea anemone</name>
    <dbReference type="NCBI Taxonomy" id="6105"/>
    <lineage>
        <taxon>Eukaryota</taxon>
        <taxon>Metazoa</taxon>
        <taxon>Cnidaria</taxon>
        <taxon>Anthozoa</taxon>
        <taxon>Hexacorallia</taxon>
        <taxon>Actiniaria</taxon>
        <taxon>Actiniidae</taxon>
        <taxon>Actinia</taxon>
    </lineage>
</organism>
<feature type="transmembrane region" description="Helical" evidence="8">
    <location>
        <begin position="262"/>
        <end position="284"/>
    </location>
</feature>
<comment type="subcellular location">
    <subcellularLocation>
        <location evidence="1">Cell membrane</location>
        <topology evidence="1">Multi-pass membrane protein</topology>
    </subcellularLocation>
</comment>
<dbReference type="PANTHER" id="PTHR24241">
    <property type="entry name" value="NEUROPEPTIDE RECEPTOR-RELATED G-PROTEIN COUPLED RECEPTOR"/>
    <property type="match status" value="1"/>
</dbReference>
<evidence type="ECO:0000256" key="8">
    <source>
        <dbReference type="SAM" id="Phobius"/>
    </source>
</evidence>
<name>A0A6P8J8G3_ACTTE</name>
<dbReference type="FunCoup" id="A0A6P8J8G3">
    <property type="interactions" value="1181"/>
</dbReference>
<evidence type="ECO:0000256" key="6">
    <source>
        <dbReference type="ARBA" id="ARBA00023170"/>
    </source>
</evidence>
<evidence type="ECO:0000256" key="7">
    <source>
        <dbReference type="RuleBase" id="RU000688"/>
    </source>
</evidence>
<keyword evidence="7" id="KW-0807">Transducer</keyword>
<evidence type="ECO:0000256" key="5">
    <source>
        <dbReference type="ARBA" id="ARBA00023136"/>
    </source>
</evidence>
<dbReference type="SUPFAM" id="SSF81321">
    <property type="entry name" value="Family A G protein-coupled receptor-like"/>
    <property type="match status" value="1"/>
</dbReference>
<dbReference type="AlphaFoldDB" id="A0A6P8J8G3"/>
<dbReference type="GO" id="GO:0004930">
    <property type="term" value="F:G protein-coupled receptor activity"/>
    <property type="evidence" value="ECO:0007669"/>
    <property type="project" value="UniProtKB-KW"/>
</dbReference>
<sequence>MAELYGDNKPAQIGIAVALSMLVMTDFIGNILVILVILTNRSMKTPINYLLINLAIADIMVGLFMAPRFIFSQFFNHPDGIGGKVMCSLLTGANIAWLALVASSASLVAISLERYFAIVRPLSTKYRLTKTKVKRTSTLCWVFGLVINLPLFFIRVYDKKDKLCVESWPKDKQWLAIAYSAVWFIAVGVVPIAVMVVVYSRVVYALWFKRSQQQGTQQALQKSRKRVTKMVVSVSVIYAACMLPNLTMYLLDYVTDQKEYDVQYIISIILYALNSSINPVVYTFQSQHFRQQMKKLVCCGKLPAGVDLEISNISLNKSRSYVVSSATSLETIAN</sequence>
<evidence type="ECO:0000313" key="10">
    <source>
        <dbReference type="Proteomes" id="UP000515163"/>
    </source>
</evidence>
<dbReference type="CDD" id="cd00637">
    <property type="entry name" value="7tm_classA_rhodopsin-like"/>
    <property type="match status" value="1"/>
</dbReference>
<dbReference type="PANTHER" id="PTHR24241:SF76">
    <property type="entry name" value="NEUROPEPTIDE SIFAMIDE RECEPTOR"/>
    <property type="match status" value="1"/>
</dbReference>
<keyword evidence="6 7" id="KW-0675">Receptor</keyword>
<evidence type="ECO:0000256" key="3">
    <source>
        <dbReference type="ARBA" id="ARBA00022692"/>
    </source>
</evidence>
<evidence type="ECO:0000256" key="2">
    <source>
        <dbReference type="ARBA" id="ARBA00022475"/>
    </source>
</evidence>
<accession>A0A6P8J8G3</accession>
<dbReference type="SMART" id="SM01381">
    <property type="entry name" value="7TM_GPCR_Srsx"/>
    <property type="match status" value="1"/>
</dbReference>
<feature type="transmembrane region" description="Helical" evidence="8">
    <location>
        <begin position="177"/>
        <end position="207"/>
    </location>
</feature>
<evidence type="ECO:0000313" key="11">
    <source>
        <dbReference type="RefSeq" id="XP_031573310.1"/>
    </source>
</evidence>
<dbReference type="Gene3D" id="1.20.1070.10">
    <property type="entry name" value="Rhodopsin 7-helix transmembrane proteins"/>
    <property type="match status" value="1"/>
</dbReference>
<gene>
    <name evidence="11" type="primary">LOC116307284</name>
</gene>
<dbReference type="PRINTS" id="PR00237">
    <property type="entry name" value="GPCRRHODOPSN"/>
</dbReference>
<dbReference type="PROSITE" id="PS00237">
    <property type="entry name" value="G_PROTEIN_RECEP_F1_1"/>
    <property type="match status" value="1"/>
</dbReference>
<evidence type="ECO:0000256" key="1">
    <source>
        <dbReference type="ARBA" id="ARBA00004651"/>
    </source>
</evidence>
<dbReference type="GeneID" id="116307284"/>
<keyword evidence="2" id="KW-1003">Cell membrane</keyword>
<reference evidence="11" key="1">
    <citation type="submission" date="2025-08" db="UniProtKB">
        <authorList>
            <consortium name="RefSeq"/>
        </authorList>
    </citation>
    <scope>IDENTIFICATION</scope>
    <source>
        <tissue evidence="11">Tentacle</tissue>
    </source>
</reference>
<feature type="transmembrane region" description="Helical" evidence="8">
    <location>
        <begin position="12"/>
        <end position="38"/>
    </location>
</feature>
<dbReference type="GO" id="GO:0005886">
    <property type="term" value="C:plasma membrane"/>
    <property type="evidence" value="ECO:0007669"/>
    <property type="project" value="UniProtKB-SubCell"/>
</dbReference>
<comment type="similarity">
    <text evidence="7">Belongs to the G-protein coupled receptor 1 family.</text>
</comment>
<dbReference type="Proteomes" id="UP000515163">
    <property type="component" value="Unplaced"/>
</dbReference>
<feature type="domain" description="G-protein coupled receptors family 1 profile" evidence="9">
    <location>
        <begin position="29"/>
        <end position="282"/>
    </location>
</feature>
<keyword evidence="3 7" id="KW-0812">Transmembrane</keyword>
<feature type="transmembrane region" description="Helical" evidence="8">
    <location>
        <begin position="227"/>
        <end position="250"/>
    </location>
</feature>
<dbReference type="RefSeq" id="XP_031573310.1">
    <property type="nucleotide sequence ID" value="XM_031717450.1"/>
</dbReference>
<dbReference type="GO" id="GO:0032870">
    <property type="term" value="P:cellular response to hormone stimulus"/>
    <property type="evidence" value="ECO:0007669"/>
    <property type="project" value="TreeGrafter"/>
</dbReference>
<feature type="transmembrane region" description="Helical" evidence="8">
    <location>
        <begin position="138"/>
        <end position="157"/>
    </location>
</feature>
<dbReference type="InParanoid" id="A0A6P8J8G3"/>
<dbReference type="InterPro" id="IPR017452">
    <property type="entry name" value="GPCR_Rhodpsn_7TM"/>
</dbReference>
<protein>
    <submittedName>
        <fullName evidence="11">Tachykinin-like peptides receptor 86C</fullName>
    </submittedName>
</protein>
<dbReference type="Pfam" id="PF00001">
    <property type="entry name" value="7tm_1"/>
    <property type="match status" value="1"/>
</dbReference>
<proteinExistence type="inferred from homology"/>
<keyword evidence="7" id="KW-0297">G-protein coupled receptor</keyword>
<dbReference type="FunFam" id="1.20.1070.10:FF:000368">
    <property type="entry name" value="Predicted protein"/>
    <property type="match status" value="1"/>
</dbReference>